<dbReference type="GO" id="GO:0005524">
    <property type="term" value="F:ATP binding"/>
    <property type="evidence" value="ECO:0007669"/>
    <property type="project" value="UniProtKB-KW"/>
</dbReference>
<evidence type="ECO:0000259" key="2">
    <source>
        <dbReference type="PROSITE" id="PS50893"/>
    </source>
</evidence>
<sequence length="241" mass="27718">MRGYSVNDLSKDYIVNGKSHRVLEGINLNIESNMITIILGKSGCGKTTLLRLLAKLEEATLGNISFYRDEVQVKPKIGMVFQENRLMPWLTVRENITFYLKKGNNEIEDKFLKLMKLEKFSEAYPSQLSGGMAHRVSIARALAYEPDIMLMDEPFAALDYFTRSNLQGEIINLYEETKKGIVFVTHNVDEAILLGHRIIILDKGKVIKDYRIEESYPRNLSLNNLIYIKEDILETLSKDEY</sequence>
<proteinExistence type="predicted"/>
<dbReference type="Pfam" id="PF00005">
    <property type="entry name" value="ABC_tran"/>
    <property type="match status" value="1"/>
</dbReference>
<comment type="caution">
    <text evidence="3">The sequence shown here is derived from an EMBL/GenBank/DDBJ whole genome shotgun (WGS) entry which is preliminary data.</text>
</comment>
<evidence type="ECO:0000313" key="4">
    <source>
        <dbReference type="Proteomes" id="UP000726170"/>
    </source>
</evidence>
<keyword evidence="3" id="KW-0547">Nucleotide-binding</keyword>
<dbReference type="PANTHER" id="PTHR42788">
    <property type="entry name" value="TAURINE IMPORT ATP-BINDING PROTEIN-RELATED"/>
    <property type="match status" value="1"/>
</dbReference>
<organism evidence="3 4">
    <name type="scientific">Clostridium mobile</name>
    <dbReference type="NCBI Taxonomy" id="2841512"/>
    <lineage>
        <taxon>Bacteria</taxon>
        <taxon>Bacillati</taxon>
        <taxon>Bacillota</taxon>
        <taxon>Clostridia</taxon>
        <taxon>Eubacteriales</taxon>
        <taxon>Clostridiaceae</taxon>
        <taxon>Clostridium</taxon>
    </lineage>
</organism>
<dbReference type="EMBL" id="JAHLQF010000004">
    <property type="protein sequence ID" value="MBU5485729.1"/>
    <property type="molecule type" value="Genomic_DNA"/>
</dbReference>
<dbReference type="RefSeq" id="WP_216440302.1">
    <property type="nucleotide sequence ID" value="NZ_JAHLQF010000004.1"/>
</dbReference>
<keyword evidence="3" id="KW-0067">ATP-binding</keyword>
<accession>A0ABS6EKI6</accession>
<name>A0ABS6EKI6_9CLOT</name>
<protein>
    <submittedName>
        <fullName evidence="3">ABC transporter ATP-binding protein</fullName>
    </submittedName>
</protein>
<evidence type="ECO:0000313" key="3">
    <source>
        <dbReference type="EMBL" id="MBU5485729.1"/>
    </source>
</evidence>
<dbReference type="InterPro" id="IPR003593">
    <property type="entry name" value="AAA+_ATPase"/>
</dbReference>
<dbReference type="InterPro" id="IPR003439">
    <property type="entry name" value="ABC_transporter-like_ATP-bd"/>
</dbReference>
<keyword evidence="1" id="KW-0813">Transport</keyword>
<feature type="domain" description="ABC transporter" evidence="2">
    <location>
        <begin position="4"/>
        <end position="228"/>
    </location>
</feature>
<dbReference type="PANTHER" id="PTHR42788:SF13">
    <property type="entry name" value="ALIPHATIC SULFONATES IMPORT ATP-BINDING PROTEIN SSUB"/>
    <property type="match status" value="1"/>
</dbReference>
<reference evidence="3 4" key="1">
    <citation type="submission" date="2021-06" db="EMBL/GenBank/DDBJ databases">
        <authorList>
            <person name="Sun Q."/>
            <person name="Li D."/>
        </authorList>
    </citation>
    <scope>NUCLEOTIDE SEQUENCE [LARGE SCALE GENOMIC DNA]</scope>
    <source>
        <strain evidence="3 4">MSJ-11</strain>
    </source>
</reference>
<gene>
    <name evidence="3" type="ORF">KQI86_15520</name>
</gene>
<dbReference type="PROSITE" id="PS50893">
    <property type="entry name" value="ABC_TRANSPORTER_2"/>
    <property type="match status" value="1"/>
</dbReference>
<evidence type="ECO:0000256" key="1">
    <source>
        <dbReference type="ARBA" id="ARBA00022448"/>
    </source>
</evidence>
<dbReference type="InterPro" id="IPR050166">
    <property type="entry name" value="ABC_transporter_ATP-bind"/>
</dbReference>
<keyword evidence="4" id="KW-1185">Reference proteome</keyword>
<dbReference type="Proteomes" id="UP000726170">
    <property type="component" value="Unassembled WGS sequence"/>
</dbReference>
<dbReference type="SMART" id="SM00382">
    <property type="entry name" value="AAA"/>
    <property type="match status" value="1"/>
</dbReference>